<keyword evidence="5" id="KW-0326">Glycosidase</keyword>
<dbReference type="CDD" id="cd06563">
    <property type="entry name" value="GH20_chitobiase-like"/>
    <property type="match status" value="1"/>
</dbReference>
<dbReference type="SMART" id="SM00758">
    <property type="entry name" value="PA14"/>
    <property type="match status" value="1"/>
</dbReference>
<dbReference type="PRINTS" id="PR00738">
    <property type="entry name" value="GLHYDRLASE20"/>
</dbReference>
<gene>
    <name evidence="9" type="ORF">LX64_03586</name>
</gene>
<keyword evidence="4" id="KW-0378">Hydrolase</keyword>
<feature type="active site" description="Proton donor" evidence="6">
    <location>
        <position position="335"/>
    </location>
</feature>
<dbReference type="GO" id="GO:0016020">
    <property type="term" value="C:membrane"/>
    <property type="evidence" value="ECO:0007669"/>
    <property type="project" value="TreeGrafter"/>
</dbReference>
<dbReference type="Gene3D" id="3.90.182.10">
    <property type="entry name" value="Toxin - Anthrax Protective Antigen,domain 1"/>
    <property type="match status" value="1"/>
</dbReference>
<dbReference type="Pfam" id="PF02838">
    <property type="entry name" value="Glyco_hydro_20b"/>
    <property type="match status" value="1"/>
</dbReference>
<dbReference type="InterPro" id="IPR029018">
    <property type="entry name" value="Hex-like_dom2"/>
</dbReference>
<dbReference type="EMBL" id="QLLL01000006">
    <property type="protein sequence ID" value="RAJ02566.1"/>
    <property type="molecule type" value="Genomic_DNA"/>
</dbReference>
<dbReference type="EC" id="3.2.1.52" evidence="3"/>
<accession>A0A327QD31</accession>
<evidence type="ECO:0000256" key="3">
    <source>
        <dbReference type="ARBA" id="ARBA00012663"/>
    </source>
</evidence>
<dbReference type="Gene3D" id="3.30.379.10">
    <property type="entry name" value="Chitobiase/beta-hexosaminidase domain 2-like"/>
    <property type="match status" value="1"/>
</dbReference>
<feature type="domain" description="PA14" evidence="8">
    <location>
        <begin position="627"/>
        <end position="767"/>
    </location>
</feature>
<comment type="similarity">
    <text evidence="2">Belongs to the glycosyl hydrolase 20 family.</text>
</comment>
<dbReference type="InterPro" id="IPR011658">
    <property type="entry name" value="PA14_dom"/>
</dbReference>
<reference evidence="9 10" key="1">
    <citation type="submission" date="2018-06" db="EMBL/GenBank/DDBJ databases">
        <title>Genomic Encyclopedia of Archaeal and Bacterial Type Strains, Phase II (KMG-II): from individual species to whole genera.</title>
        <authorList>
            <person name="Goeker M."/>
        </authorList>
    </citation>
    <scope>NUCLEOTIDE SEQUENCE [LARGE SCALE GENOMIC DNA]</scope>
    <source>
        <strain evidence="9 10">DSM 23857</strain>
    </source>
</reference>
<dbReference type="PANTHER" id="PTHR22600:SF57">
    <property type="entry name" value="BETA-N-ACETYLHEXOSAMINIDASE"/>
    <property type="match status" value="1"/>
</dbReference>
<dbReference type="GO" id="GO:0004563">
    <property type="term" value="F:beta-N-acetylhexosaminidase activity"/>
    <property type="evidence" value="ECO:0007669"/>
    <property type="project" value="UniProtKB-EC"/>
</dbReference>
<organism evidence="9 10">
    <name type="scientific">Chitinophaga skermanii</name>
    <dbReference type="NCBI Taxonomy" id="331697"/>
    <lineage>
        <taxon>Bacteria</taxon>
        <taxon>Pseudomonadati</taxon>
        <taxon>Bacteroidota</taxon>
        <taxon>Chitinophagia</taxon>
        <taxon>Chitinophagales</taxon>
        <taxon>Chitinophagaceae</taxon>
        <taxon>Chitinophaga</taxon>
    </lineage>
</organism>
<protein>
    <recommendedName>
        <fullName evidence="3">beta-N-acetylhexosaminidase</fullName>
        <ecNumber evidence="3">3.2.1.52</ecNumber>
    </recommendedName>
</protein>
<dbReference type="InterPro" id="IPR037524">
    <property type="entry name" value="PA14/GLEYA"/>
</dbReference>
<evidence type="ECO:0000256" key="5">
    <source>
        <dbReference type="ARBA" id="ARBA00023295"/>
    </source>
</evidence>
<dbReference type="PROSITE" id="PS51820">
    <property type="entry name" value="PA14"/>
    <property type="match status" value="1"/>
</dbReference>
<dbReference type="Pfam" id="PF00728">
    <property type="entry name" value="Glyco_hydro_20"/>
    <property type="match status" value="1"/>
</dbReference>
<dbReference type="GO" id="GO:0030203">
    <property type="term" value="P:glycosaminoglycan metabolic process"/>
    <property type="evidence" value="ECO:0007669"/>
    <property type="project" value="TreeGrafter"/>
</dbReference>
<dbReference type="InterPro" id="IPR015882">
    <property type="entry name" value="HEX_bac_N"/>
</dbReference>
<evidence type="ECO:0000256" key="7">
    <source>
        <dbReference type="SAM" id="MobiDB-lite"/>
    </source>
</evidence>
<evidence type="ECO:0000256" key="1">
    <source>
        <dbReference type="ARBA" id="ARBA00001231"/>
    </source>
</evidence>
<feature type="compositionally biased region" description="Basic residues" evidence="7">
    <location>
        <begin position="1"/>
        <end position="18"/>
    </location>
</feature>
<evidence type="ECO:0000256" key="6">
    <source>
        <dbReference type="PIRSR" id="PIRSR625705-1"/>
    </source>
</evidence>
<dbReference type="Pfam" id="PF07691">
    <property type="entry name" value="PA14"/>
    <property type="match status" value="1"/>
</dbReference>
<proteinExistence type="inferred from homology"/>
<comment type="caution">
    <text evidence="9">The sequence shown here is derived from an EMBL/GenBank/DDBJ whole genome shotgun (WGS) entry which is preliminary data.</text>
</comment>
<name>A0A327QD31_9BACT</name>
<keyword evidence="10" id="KW-1185">Reference proteome</keyword>
<evidence type="ECO:0000256" key="4">
    <source>
        <dbReference type="ARBA" id="ARBA00022801"/>
    </source>
</evidence>
<dbReference type="GO" id="GO:0005975">
    <property type="term" value="P:carbohydrate metabolic process"/>
    <property type="evidence" value="ECO:0007669"/>
    <property type="project" value="InterPro"/>
</dbReference>
<dbReference type="SUPFAM" id="SSF55545">
    <property type="entry name" value="beta-N-acetylhexosaminidase-like domain"/>
    <property type="match status" value="1"/>
</dbReference>
<evidence type="ECO:0000259" key="8">
    <source>
        <dbReference type="PROSITE" id="PS51820"/>
    </source>
</evidence>
<feature type="region of interest" description="Disordered" evidence="7">
    <location>
        <begin position="1"/>
        <end position="27"/>
    </location>
</feature>
<evidence type="ECO:0000313" key="10">
    <source>
        <dbReference type="Proteomes" id="UP000249547"/>
    </source>
</evidence>
<dbReference type="InterPro" id="IPR015883">
    <property type="entry name" value="Glyco_hydro_20_cat"/>
</dbReference>
<dbReference type="AlphaFoldDB" id="A0A327QD31"/>
<dbReference type="Gene3D" id="3.20.20.80">
    <property type="entry name" value="Glycosidases"/>
    <property type="match status" value="1"/>
</dbReference>
<comment type="catalytic activity">
    <reaction evidence="1">
        <text>Hydrolysis of terminal non-reducing N-acetyl-D-hexosamine residues in N-acetyl-beta-D-hexosaminides.</text>
        <dbReference type="EC" id="3.2.1.52"/>
    </reaction>
</comment>
<dbReference type="PANTHER" id="PTHR22600">
    <property type="entry name" value="BETA-HEXOSAMINIDASE"/>
    <property type="match status" value="1"/>
</dbReference>
<evidence type="ECO:0000313" key="9">
    <source>
        <dbReference type="EMBL" id="RAJ02566.1"/>
    </source>
</evidence>
<dbReference type="Proteomes" id="UP000249547">
    <property type="component" value="Unassembled WGS sequence"/>
</dbReference>
<dbReference type="Pfam" id="PF13290">
    <property type="entry name" value="CHB_HEX_C_1"/>
    <property type="match status" value="1"/>
</dbReference>
<evidence type="ECO:0000256" key="2">
    <source>
        <dbReference type="ARBA" id="ARBA00006285"/>
    </source>
</evidence>
<dbReference type="InterPro" id="IPR059177">
    <property type="entry name" value="GH29D-like_dom"/>
</dbReference>
<sequence length="767" mass="85049">MAQAKKKKKPTTHKRTSVKAKPAATAPSVALQPILPEPADAKTLSGSFTVTPKVKVFTQGAAAEKTLDLLNTFLEENYGFKLNATAASANEDNTIIITEDATYTPVEGYNLTISGNKVQLKGQGAGLFYGLQTFLQLLPVEHTQKIVVSNVIINDEPRFGYRGLMLDVCRHFYPIKYVKKFIDVMAQYKMNRLHFHLTDDQGWRIEIKKYPRLTAVGSTRKGSLVGHLGQSSTFDNVPHGGFYTQAELRDLVAYAAERYVTIIPEIEMPGHALAALAAYPNLGCTGGPYEVSGTWGVFKDVYCAGNEETFTFLQNVLDEVLTIFPSPIIHIGGDECPKDSWKKCPKCQQRMKQNNLKDEHALQSYFVQRMEKYLNGKGRNIIGWDEILEGGLAPNAAVMSWRGEEGGIAAAKLKHNVVMTPNNYVYLDYYQASPKNEPILNIGGYLPLSRVYNYEPLPAELTEEEKKYIIGFQGNLWTEYLSTEDQVDYMVYPRALAIAETGWSPANKKDYDAFLGKLKNVLFNLDQQGVHYRIPEPAGLADVVTAGTSVRVDLKPPVTGAVIRYTIDGSEPTTASSLFTKPFNFPLAKGQTITLRCIVVLPSGRVSNKFSATYMSQEYKAGLPVNPAQKGVKFQAAFKPVKSLANLAFSKVDTSGFMQNISINAFQAKPGFTVQYDGYIKIDEDGVYEISTKSDDGSMLYLDDELVVNNDGEHGEKEEMKQVPLRKGFHKIRVSYFDAGGGKTLQVNIGMNGKAPVSLRNNLFYEN</sequence>
<dbReference type="SUPFAM" id="SSF56988">
    <property type="entry name" value="Anthrax protective antigen"/>
    <property type="match status" value="1"/>
</dbReference>
<dbReference type="SUPFAM" id="SSF51445">
    <property type="entry name" value="(Trans)glycosidases"/>
    <property type="match status" value="1"/>
</dbReference>
<dbReference type="InterPro" id="IPR025705">
    <property type="entry name" value="Beta_hexosaminidase_sua/sub"/>
</dbReference>
<dbReference type="InterPro" id="IPR017853">
    <property type="entry name" value="GH"/>
</dbReference>